<dbReference type="RefSeq" id="WP_343933354.1">
    <property type="nucleotide sequence ID" value="NZ_BAAABU010000003.1"/>
</dbReference>
<gene>
    <name evidence="4" type="primary">calD</name>
    <name evidence="4" type="ORF">GCM10010492_19440</name>
</gene>
<comment type="caution">
    <text evidence="4">The sequence shown here is derived from an EMBL/GenBank/DDBJ whole genome shotgun (WGS) entry which is preliminary data.</text>
</comment>
<dbReference type="InterPro" id="IPR039647">
    <property type="entry name" value="EF_hand_pair_protein_CML-like"/>
</dbReference>
<evidence type="ECO:0000256" key="2">
    <source>
        <dbReference type="ARBA" id="ARBA00022737"/>
    </source>
</evidence>
<evidence type="ECO:0000259" key="3">
    <source>
        <dbReference type="PROSITE" id="PS50222"/>
    </source>
</evidence>
<protein>
    <submittedName>
        <fullName evidence="4">Calcium binding protein CalD</fullName>
    </submittedName>
</protein>
<dbReference type="SUPFAM" id="SSF47473">
    <property type="entry name" value="EF-hand"/>
    <property type="match status" value="1"/>
</dbReference>
<dbReference type="PROSITE" id="PS50222">
    <property type="entry name" value="EF_HAND_2"/>
    <property type="match status" value="2"/>
</dbReference>
<keyword evidence="5" id="KW-1185">Reference proteome</keyword>
<dbReference type="PROSITE" id="PS00018">
    <property type="entry name" value="EF_HAND_1"/>
    <property type="match status" value="2"/>
</dbReference>
<dbReference type="SMART" id="SM00054">
    <property type="entry name" value="EFh"/>
    <property type="match status" value="3"/>
</dbReference>
<dbReference type="InterPro" id="IPR018247">
    <property type="entry name" value="EF_Hand_1_Ca_BS"/>
</dbReference>
<dbReference type="InterPro" id="IPR002048">
    <property type="entry name" value="EF_hand_dom"/>
</dbReference>
<name>A0ABN0TGZ9_9PSEU</name>
<accession>A0ABN0TGZ9</accession>
<dbReference type="InterPro" id="IPR011992">
    <property type="entry name" value="EF-hand-dom_pair"/>
</dbReference>
<evidence type="ECO:0000256" key="1">
    <source>
        <dbReference type="ARBA" id="ARBA00022723"/>
    </source>
</evidence>
<keyword evidence="1" id="KW-0479">Metal-binding</keyword>
<dbReference type="EMBL" id="BAAABU010000003">
    <property type="protein sequence ID" value="GAA0221416.1"/>
    <property type="molecule type" value="Genomic_DNA"/>
</dbReference>
<dbReference type="Proteomes" id="UP001500416">
    <property type="component" value="Unassembled WGS sequence"/>
</dbReference>
<dbReference type="Pfam" id="PF13202">
    <property type="entry name" value="EF-hand_5"/>
    <property type="match status" value="1"/>
</dbReference>
<organism evidence="4 5">
    <name type="scientific">Saccharothrix mutabilis subsp. mutabilis</name>
    <dbReference type="NCBI Taxonomy" id="66855"/>
    <lineage>
        <taxon>Bacteria</taxon>
        <taxon>Bacillati</taxon>
        <taxon>Actinomycetota</taxon>
        <taxon>Actinomycetes</taxon>
        <taxon>Pseudonocardiales</taxon>
        <taxon>Pseudonocardiaceae</taxon>
        <taxon>Saccharothrix</taxon>
    </lineage>
</organism>
<dbReference type="CDD" id="cd00051">
    <property type="entry name" value="EFh"/>
    <property type="match status" value="1"/>
</dbReference>
<dbReference type="Pfam" id="PF13405">
    <property type="entry name" value="EF-hand_6"/>
    <property type="match status" value="1"/>
</dbReference>
<dbReference type="Gene3D" id="1.10.238.10">
    <property type="entry name" value="EF-hand"/>
    <property type="match status" value="1"/>
</dbReference>
<proteinExistence type="predicted"/>
<evidence type="ECO:0000313" key="5">
    <source>
        <dbReference type="Proteomes" id="UP001500416"/>
    </source>
</evidence>
<reference evidence="4 5" key="1">
    <citation type="journal article" date="2019" name="Int. J. Syst. Evol. Microbiol.">
        <title>The Global Catalogue of Microorganisms (GCM) 10K type strain sequencing project: providing services to taxonomists for standard genome sequencing and annotation.</title>
        <authorList>
            <consortium name="The Broad Institute Genomics Platform"/>
            <consortium name="The Broad Institute Genome Sequencing Center for Infectious Disease"/>
            <person name="Wu L."/>
            <person name="Ma J."/>
        </authorList>
    </citation>
    <scope>NUCLEOTIDE SEQUENCE [LARGE SCALE GENOMIC DNA]</scope>
    <source>
        <strain evidence="4 5">JCM 3380</strain>
    </source>
</reference>
<dbReference type="PANTHER" id="PTHR10891">
    <property type="entry name" value="EF-HAND CALCIUM-BINDING DOMAIN CONTAINING PROTEIN"/>
    <property type="match status" value="1"/>
</dbReference>
<feature type="domain" description="EF-hand" evidence="3">
    <location>
        <begin position="134"/>
        <end position="169"/>
    </location>
</feature>
<feature type="domain" description="EF-hand" evidence="3">
    <location>
        <begin position="5"/>
        <end position="40"/>
    </location>
</feature>
<sequence length="177" mass="19372">MTTAVRNTRLEKRFEKWDVDGNGMIERSDLESEAQRIVAAFGESPQSPNGRAVVDSFRYTFDYLAEKAGVGPNGSLNQDQFLQVIEREVFAGGDAGFGRVVRPMIQAILNLCDTDGDGEVSEAEFGKWLKAVGVEPSRAREAFQQIDADGSGHLSVEELVQAVKAYHFGTLEAELLG</sequence>
<evidence type="ECO:0000313" key="4">
    <source>
        <dbReference type="EMBL" id="GAA0221416.1"/>
    </source>
</evidence>
<keyword evidence="2" id="KW-0677">Repeat</keyword>